<dbReference type="SMART" id="SM00100">
    <property type="entry name" value="cNMP"/>
    <property type="match status" value="1"/>
</dbReference>
<dbReference type="InterPro" id="IPR018488">
    <property type="entry name" value="cNMP-bd_CS"/>
</dbReference>
<feature type="domain" description="Cyclic nucleotide-binding" evidence="2">
    <location>
        <begin position="64"/>
        <end position="184"/>
    </location>
</feature>
<dbReference type="EMBL" id="BLTE01000014">
    <property type="protein sequence ID" value="GFK95070.1"/>
    <property type="molecule type" value="Genomic_DNA"/>
</dbReference>
<dbReference type="InterPro" id="IPR018490">
    <property type="entry name" value="cNMP-bd_dom_sf"/>
</dbReference>
<dbReference type="GO" id="GO:0005829">
    <property type="term" value="C:cytosol"/>
    <property type="evidence" value="ECO:0007669"/>
    <property type="project" value="TreeGrafter"/>
</dbReference>
<proteinExistence type="predicted"/>
<dbReference type="AlphaFoldDB" id="A0A6V8LVX9"/>
<comment type="caution">
    <text evidence="3">The sequence shown here is derived from an EMBL/GenBank/DDBJ whole genome shotgun (WGS) entry which is preliminary data.</text>
</comment>
<dbReference type="PROSITE" id="PS00889">
    <property type="entry name" value="CNMP_BINDING_2"/>
    <property type="match status" value="1"/>
</dbReference>
<dbReference type="PROSITE" id="PS50042">
    <property type="entry name" value="CNMP_BINDING_3"/>
    <property type="match status" value="1"/>
</dbReference>
<sequence length="210" mass="22453">MDTTTPNARRGHAESGRVGPEGVAPAAVERRPYQPGRKASGRAAPERTVPDRTARAALLEQTRLARGMDWRSLLVLGQSMTYREVSAGSFLYQEGEPGEELAVLLSGVLTVVKRDSEGQDARVGEIHARAVVGEMSLLDGGPRSASVYAQTPAALLALNRRALERLLEAHPRVGTRLLAALAAEVSQRLRLATGRLARRGGGDAFALEDV</sequence>
<dbReference type="SUPFAM" id="SSF51206">
    <property type="entry name" value="cAMP-binding domain-like"/>
    <property type="match status" value="1"/>
</dbReference>
<dbReference type="InterPro" id="IPR014710">
    <property type="entry name" value="RmlC-like_jellyroll"/>
</dbReference>
<evidence type="ECO:0000256" key="1">
    <source>
        <dbReference type="SAM" id="MobiDB-lite"/>
    </source>
</evidence>
<protein>
    <submittedName>
        <fullName evidence="3">CRP-like cAMP-activated global transcriptional regulator</fullName>
    </submittedName>
</protein>
<dbReference type="GO" id="GO:0003700">
    <property type="term" value="F:DNA-binding transcription factor activity"/>
    <property type="evidence" value="ECO:0007669"/>
    <property type="project" value="TreeGrafter"/>
</dbReference>
<keyword evidence="4" id="KW-1185">Reference proteome</keyword>
<dbReference type="Pfam" id="PF00027">
    <property type="entry name" value="cNMP_binding"/>
    <property type="match status" value="1"/>
</dbReference>
<reference evidence="3 4" key="1">
    <citation type="submission" date="2020-04" db="EMBL/GenBank/DDBJ databases">
        <authorList>
            <consortium name="Desulfovibrio sp. FSS-1 genome sequencing consortium"/>
            <person name="Shimoshige H."/>
            <person name="Kobayashi H."/>
            <person name="Maekawa T."/>
        </authorList>
    </citation>
    <scope>NUCLEOTIDE SEQUENCE [LARGE SCALE GENOMIC DNA]</scope>
    <source>
        <strain evidence="3 4">SIID29052-01</strain>
    </source>
</reference>
<name>A0A6V8LVX9_9BACT</name>
<dbReference type="PANTHER" id="PTHR24567">
    <property type="entry name" value="CRP FAMILY TRANSCRIPTIONAL REGULATORY PROTEIN"/>
    <property type="match status" value="1"/>
</dbReference>
<evidence type="ECO:0000259" key="2">
    <source>
        <dbReference type="PROSITE" id="PS50042"/>
    </source>
</evidence>
<dbReference type="Gene3D" id="2.60.120.10">
    <property type="entry name" value="Jelly Rolls"/>
    <property type="match status" value="1"/>
</dbReference>
<evidence type="ECO:0000313" key="3">
    <source>
        <dbReference type="EMBL" id="GFK95070.1"/>
    </source>
</evidence>
<gene>
    <name evidence="3" type="primary">glxR_3</name>
    <name evidence="3" type="ORF">NNJEOMEG_02923</name>
</gene>
<reference evidence="3 4" key="2">
    <citation type="submission" date="2020-05" db="EMBL/GenBank/DDBJ databases">
        <title>Draft genome sequence of Desulfovibrio sp. strainFSS-1.</title>
        <authorList>
            <person name="Shimoshige H."/>
            <person name="Kobayashi H."/>
            <person name="Maekawa T."/>
        </authorList>
    </citation>
    <scope>NUCLEOTIDE SEQUENCE [LARGE SCALE GENOMIC DNA]</scope>
    <source>
        <strain evidence="3 4">SIID29052-01</strain>
    </source>
</reference>
<evidence type="ECO:0000313" key="4">
    <source>
        <dbReference type="Proteomes" id="UP000494245"/>
    </source>
</evidence>
<dbReference type="CDD" id="cd00038">
    <property type="entry name" value="CAP_ED"/>
    <property type="match status" value="1"/>
</dbReference>
<feature type="region of interest" description="Disordered" evidence="1">
    <location>
        <begin position="1"/>
        <end position="51"/>
    </location>
</feature>
<organism evidence="3 4">
    <name type="scientific">Fundidesulfovibrio magnetotacticus</name>
    <dbReference type="NCBI Taxonomy" id="2730080"/>
    <lineage>
        <taxon>Bacteria</taxon>
        <taxon>Pseudomonadati</taxon>
        <taxon>Thermodesulfobacteriota</taxon>
        <taxon>Desulfovibrionia</taxon>
        <taxon>Desulfovibrionales</taxon>
        <taxon>Desulfovibrionaceae</taxon>
        <taxon>Fundidesulfovibrio</taxon>
    </lineage>
</organism>
<dbReference type="InterPro" id="IPR050397">
    <property type="entry name" value="Env_Response_Regulators"/>
</dbReference>
<dbReference type="InterPro" id="IPR000595">
    <property type="entry name" value="cNMP-bd_dom"/>
</dbReference>
<dbReference type="PANTHER" id="PTHR24567:SF74">
    <property type="entry name" value="HTH-TYPE TRANSCRIPTIONAL REGULATOR ARCR"/>
    <property type="match status" value="1"/>
</dbReference>
<accession>A0A6V8LVX9</accession>
<dbReference type="Proteomes" id="UP000494245">
    <property type="component" value="Unassembled WGS sequence"/>
</dbReference>